<protein>
    <submittedName>
        <fullName evidence="2">DUF6438 domain-containing protein</fullName>
    </submittedName>
</protein>
<feature type="domain" description="DUF6438" evidence="1">
    <location>
        <begin position="4"/>
        <end position="126"/>
    </location>
</feature>
<dbReference type="EMBL" id="JAKRYL010000046">
    <property type="protein sequence ID" value="MCL7749907.1"/>
    <property type="molecule type" value="Genomic_DNA"/>
</dbReference>
<gene>
    <name evidence="2" type="ORF">MF646_22650</name>
</gene>
<sequence length="198" mass="23202">MFNKIFLSRTPCYGDCPVFDVEVDHDGTVKWRGEMYVACLGEIEFKIPNNKIKKLEALLEEFNFRSFTYPEPDMFATDQSSCVTRVIFQDGFDKEVNHYLGEDTTYLLGEKHSLHNLKKFENKIEQIIGLRKYIKHPPLYFFHLKSEDYECIVSAPNQKEAISLAENEYKDTNWDAKKIGKDITGKINPYVVMDKKYK</sequence>
<dbReference type="InterPro" id="IPR045497">
    <property type="entry name" value="DUF6438"/>
</dbReference>
<dbReference type="AlphaFoldDB" id="A0A9X2CX72"/>
<keyword evidence="3" id="KW-1185">Reference proteome</keyword>
<dbReference type="RefSeq" id="WP_250098755.1">
    <property type="nucleotide sequence ID" value="NZ_JAKRYL010000046.1"/>
</dbReference>
<accession>A0A9X2CX72</accession>
<name>A0A9X2CX72_9BACI</name>
<organism evidence="2 3">
    <name type="scientific">Halalkalibacter alkaliphilus</name>
    <dbReference type="NCBI Taxonomy" id="2917993"/>
    <lineage>
        <taxon>Bacteria</taxon>
        <taxon>Bacillati</taxon>
        <taxon>Bacillota</taxon>
        <taxon>Bacilli</taxon>
        <taxon>Bacillales</taxon>
        <taxon>Bacillaceae</taxon>
        <taxon>Halalkalibacter</taxon>
    </lineage>
</organism>
<dbReference type="Proteomes" id="UP001139150">
    <property type="component" value="Unassembled WGS sequence"/>
</dbReference>
<evidence type="ECO:0000313" key="2">
    <source>
        <dbReference type="EMBL" id="MCL7749907.1"/>
    </source>
</evidence>
<reference evidence="2" key="1">
    <citation type="submission" date="2022-02" db="EMBL/GenBank/DDBJ databases">
        <title>Halalkalibacter sp. nov. isolated from Lonar Lake, India.</title>
        <authorList>
            <person name="Joshi A."/>
            <person name="Thite S."/>
            <person name="Lodha T."/>
        </authorList>
    </citation>
    <scope>NUCLEOTIDE SEQUENCE</scope>
    <source>
        <strain evidence="2">MEB205</strain>
    </source>
</reference>
<dbReference type="Pfam" id="PF20033">
    <property type="entry name" value="DUF6438"/>
    <property type="match status" value="1"/>
</dbReference>
<evidence type="ECO:0000313" key="3">
    <source>
        <dbReference type="Proteomes" id="UP001139150"/>
    </source>
</evidence>
<evidence type="ECO:0000259" key="1">
    <source>
        <dbReference type="Pfam" id="PF20033"/>
    </source>
</evidence>
<proteinExistence type="predicted"/>
<comment type="caution">
    <text evidence="2">The sequence shown here is derived from an EMBL/GenBank/DDBJ whole genome shotgun (WGS) entry which is preliminary data.</text>
</comment>